<dbReference type="EMBL" id="JACHXN010000017">
    <property type="protein sequence ID" value="MBB3148113.1"/>
    <property type="molecule type" value="Genomic_DNA"/>
</dbReference>
<reference evidence="1 2" key="1">
    <citation type="submission" date="2020-08" db="EMBL/GenBank/DDBJ databases">
        <title>Genomic Encyclopedia of Type Strains, Phase III (KMG-III): the genomes of soil and plant-associated and newly described type strains.</title>
        <authorList>
            <person name="Whitman W."/>
        </authorList>
    </citation>
    <scope>NUCLEOTIDE SEQUENCE [LARGE SCALE GENOMIC DNA]</scope>
    <source>
        <strain evidence="1 2">CECT 7015</strain>
    </source>
</reference>
<proteinExistence type="predicted"/>
<dbReference type="AlphaFoldDB" id="A0A839UE75"/>
<dbReference type="Proteomes" id="UP000554520">
    <property type="component" value="Unassembled WGS sequence"/>
</dbReference>
<keyword evidence="2" id="KW-1185">Reference proteome</keyword>
<organism evidence="1 2">
    <name type="scientific">Phyllobacterium trifolii</name>
    <dbReference type="NCBI Taxonomy" id="300193"/>
    <lineage>
        <taxon>Bacteria</taxon>
        <taxon>Pseudomonadati</taxon>
        <taxon>Pseudomonadota</taxon>
        <taxon>Alphaproteobacteria</taxon>
        <taxon>Hyphomicrobiales</taxon>
        <taxon>Phyllobacteriaceae</taxon>
        <taxon>Phyllobacterium</taxon>
    </lineage>
</organism>
<gene>
    <name evidence="1" type="ORF">FHS21_004556</name>
</gene>
<comment type="caution">
    <text evidence="1">The sequence shown here is derived from an EMBL/GenBank/DDBJ whole genome shotgun (WGS) entry which is preliminary data.</text>
</comment>
<name>A0A839UE75_9HYPH</name>
<accession>A0A839UE75</accession>
<sequence>MSRLLARLPGRGAKSFLHGKRSVHRMVRFGRLTLDTAPVFLD</sequence>
<protein>
    <submittedName>
        <fullName evidence="1">Uncharacterized protein</fullName>
    </submittedName>
</protein>
<evidence type="ECO:0000313" key="2">
    <source>
        <dbReference type="Proteomes" id="UP000554520"/>
    </source>
</evidence>
<evidence type="ECO:0000313" key="1">
    <source>
        <dbReference type="EMBL" id="MBB3148113.1"/>
    </source>
</evidence>